<keyword evidence="2" id="KW-1185">Reference proteome</keyword>
<dbReference type="InterPro" id="IPR038573">
    <property type="entry name" value="BrnT_sf"/>
</dbReference>
<dbReference type="AlphaFoldDB" id="A0AAW9DKY4"/>
<reference evidence="1 2" key="1">
    <citation type="submission" date="2023-11" db="EMBL/GenBank/DDBJ databases">
        <title>MicrobeMod: A computational toolkit for identifying prokaryotic methylation and restriction-modification with nanopore sequencing.</title>
        <authorList>
            <person name="Crits-Christoph A."/>
            <person name="Kang S.C."/>
            <person name="Lee H."/>
            <person name="Ostrov N."/>
        </authorList>
    </citation>
    <scope>NUCLEOTIDE SEQUENCE [LARGE SCALE GENOMIC DNA]</scope>
    <source>
        <strain evidence="1 2">DSMZ 700</strain>
    </source>
</reference>
<evidence type="ECO:0000313" key="2">
    <source>
        <dbReference type="Proteomes" id="UP001279553"/>
    </source>
</evidence>
<sequence length="94" mass="10827">MKIAGFDWDSGNWPKCGKHGVSQEEIEQVLLGEPAVMVDPNPDEPRLRAIGKTAAGRYVFLVFMRREIDSQTKLRPISARYMHQKEVDHYENQI</sequence>
<dbReference type="Gene3D" id="3.10.450.530">
    <property type="entry name" value="Ribonuclease toxin, BrnT, of type II toxin-antitoxin system"/>
    <property type="match status" value="1"/>
</dbReference>
<name>A0AAW9DKY4_ACIAO</name>
<dbReference type="EMBL" id="JAWXYB010000002">
    <property type="protein sequence ID" value="MDX5929371.1"/>
    <property type="molecule type" value="Genomic_DNA"/>
</dbReference>
<comment type="caution">
    <text evidence="1">The sequence shown here is derived from an EMBL/GenBank/DDBJ whole genome shotgun (WGS) entry which is preliminary data.</text>
</comment>
<proteinExistence type="predicted"/>
<organism evidence="1 2">
    <name type="scientific">Acidiphilium acidophilum</name>
    <name type="common">Thiobacillus acidophilus</name>
    <dbReference type="NCBI Taxonomy" id="76588"/>
    <lineage>
        <taxon>Bacteria</taxon>
        <taxon>Pseudomonadati</taxon>
        <taxon>Pseudomonadota</taxon>
        <taxon>Alphaproteobacteria</taxon>
        <taxon>Acetobacterales</taxon>
        <taxon>Acidocellaceae</taxon>
        <taxon>Acidiphilium</taxon>
    </lineage>
</organism>
<dbReference type="Proteomes" id="UP001279553">
    <property type="component" value="Unassembled WGS sequence"/>
</dbReference>
<dbReference type="InterPro" id="IPR007460">
    <property type="entry name" value="BrnT_toxin"/>
</dbReference>
<evidence type="ECO:0000313" key="1">
    <source>
        <dbReference type="EMBL" id="MDX5929371.1"/>
    </source>
</evidence>
<dbReference type="Pfam" id="PF04365">
    <property type="entry name" value="BrnT_toxin"/>
    <property type="match status" value="1"/>
</dbReference>
<protein>
    <submittedName>
        <fullName evidence="1">BrnT family toxin</fullName>
    </submittedName>
</protein>
<dbReference type="RefSeq" id="WP_319612454.1">
    <property type="nucleotide sequence ID" value="NZ_JAWXYB010000002.1"/>
</dbReference>
<gene>
    <name evidence="1" type="ORF">SIL87_01145</name>
</gene>
<accession>A0AAW9DKY4</accession>